<gene>
    <name evidence="1" type="ORF">BTT61001_02794</name>
</gene>
<evidence type="ECO:0000313" key="1">
    <source>
        <dbReference type="EMBL" id="SCC37137.1"/>
    </source>
</evidence>
<name>A0A1C4E0H3_BACTU</name>
<protein>
    <submittedName>
        <fullName evidence="1">Thuricin17</fullName>
    </submittedName>
</protein>
<reference evidence="1 2" key="1">
    <citation type="submission" date="2016-08" db="EMBL/GenBank/DDBJ databases">
        <authorList>
            <person name="Seilhamer J.J."/>
        </authorList>
    </citation>
    <scope>NUCLEOTIDE SEQUENCE [LARGE SCALE GENOMIC DNA]</scope>
    <source>
        <strain evidence="1 2">IEBC_T61001</strain>
    </source>
</reference>
<dbReference type="AlphaFoldDB" id="A0A1C4E0H3"/>
<dbReference type="Proteomes" id="UP000195991">
    <property type="component" value="Unassembled WGS sequence"/>
</dbReference>
<evidence type="ECO:0000313" key="2">
    <source>
        <dbReference type="Proteomes" id="UP000195991"/>
    </source>
</evidence>
<accession>A0A1C4E0H3</accession>
<dbReference type="EMBL" id="FMBI01000030">
    <property type="protein sequence ID" value="SCC37137.1"/>
    <property type="molecule type" value="Genomic_DNA"/>
</dbReference>
<proteinExistence type="predicted"/>
<organism evidence="1 2">
    <name type="scientific">Bacillus thuringiensis</name>
    <dbReference type="NCBI Taxonomy" id="1428"/>
    <lineage>
        <taxon>Bacteria</taxon>
        <taxon>Bacillati</taxon>
        <taxon>Bacillota</taxon>
        <taxon>Bacilli</taxon>
        <taxon>Bacillales</taxon>
        <taxon>Bacillaceae</taxon>
        <taxon>Bacillus</taxon>
        <taxon>Bacillus cereus group</taxon>
    </lineage>
</organism>
<sequence>METPVVQPRDWTCWSCLVCAACSVIKKEYDRYNPRI</sequence>